<keyword evidence="3" id="KW-1185">Reference proteome</keyword>
<dbReference type="Proteomes" id="UP000696280">
    <property type="component" value="Unassembled WGS sequence"/>
</dbReference>
<feature type="region of interest" description="Disordered" evidence="1">
    <location>
        <begin position="121"/>
        <end position="174"/>
    </location>
</feature>
<feature type="compositionally biased region" description="Low complexity" evidence="1">
    <location>
        <begin position="139"/>
        <end position="157"/>
    </location>
</feature>
<dbReference type="OrthoDB" id="10367059at2759"/>
<evidence type="ECO:0000313" key="3">
    <source>
        <dbReference type="Proteomes" id="UP000696280"/>
    </source>
</evidence>
<feature type="compositionally biased region" description="Polar residues" evidence="1">
    <location>
        <begin position="121"/>
        <end position="131"/>
    </location>
</feature>
<feature type="compositionally biased region" description="Polar residues" evidence="1">
    <location>
        <begin position="158"/>
        <end position="171"/>
    </location>
</feature>
<evidence type="ECO:0000256" key="1">
    <source>
        <dbReference type="SAM" id="MobiDB-lite"/>
    </source>
</evidence>
<accession>A0A9N9KQC0</accession>
<feature type="region of interest" description="Disordered" evidence="1">
    <location>
        <begin position="1"/>
        <end position="26"/>
    </location>
</feature>
<feature type="region of interest" description="Disordered" evidence="1">
    <location>
        <begin position="51"/>
        <end position="72"/>
    </location>
</feature>
<dbReference type="EMBL" id="CAJVRL010000038">
    <property type="protein sequence ID" value="CAG8950818.1"/>
    <property type="molecule type" value="Genomic_DNA"/>
</dbReference>
<organism evidence="2 3">
    <name type="scientific">Hymenoscyphus fraxineus</name>
    <dbReference type="NCBI Taxonomy" id="746836"/>
    <lineage>
        <taxon>Eukaryota</taxon>
        <taxon>Fungi</taxon>
        <taxon>Dikarya</taxon>
        <taxon>Ascomycota</taxon>
        <taxon>Pezizomycotina</taxon>
        <taxon>Leotiomycetes</taxon>
        <taxon>Helotiales</taxon>
        <taxon>Helotiaceae</taxon>
        <taxon>Hymenoscyphus</taxon>
    </lineage>
</organism>
<dbReference type="AlphaFoldDB" id="A0A9N9KQC0"/>
<proteinExistence type="predicted"/>
<gene>
    <name evidence="2" type="ORF">HYFRA_00003034</name>
</gene>
<comment type="caution">
    <text evidence="2">The sequence shown here is derived from an EMBL/GenBank/DDBJ whole genome shotgun (WGS) entry which is preliminary data.</text>
</comment>
<sequence>MSPTTSRHPTLQRHSQIPQPAFQPRAIPGKVFMRSELWKVWSQDEIASEAESLPPNFPHADDESSLPGSLDFEDANTKEEDLALIQTGSQDRGLSLEALINLREAIETDIHFTGTVEGLLTQSREATTSPGEKTEEIQIESTHISSSSVSSSSETSSMPQDNQESGNINASHTHDWDGSIQLLRNTTL</sequence>
<evidence type="ECO:0000313" key="2">
    <source>
        <dbReference type="EMBL" id="CAG8950818.1"/>
    </source>
</evidence>
<reference evidence="2" key="1">
    <citation type="submission" date="2021-07" db="EMBL/GenBank/DDBJ databases">
        <authorList>
            <person name="Durling M."/>
        </authorList>
    </citation>
    <scope>NUCLEOTIDE SEQUENCE</scope>
</reference>
<name>A0A9N9KQC0_9HELO</name>
<feature type="compositionally biased region" description="Polar residues" evidence="1">
    <location>
        <begin position="1"/>
        <end position="18"/>
    </location>
</feature>
<protein>
    <submittedName>
        <fullName evidence="2">Uncharacterized protein</fullName>
    </submittedName>
</protein>